<dbReference type="InterPro" id="IPR040198">
    <property type="entry name" value="Fido_containing"/>
</dbReference>
<feature type="domain" description="Fido" evidence="4">
    <location>
        <begin position="120"/>
        <end position="284"/>
    </location>
</feature>
<organism evidence="5">
    <name type="scientific">uncultured Sulfurovum sp</name>
    <dbReference type="NCBI Taxonomy" id="269237"/>
    <lineage>
        <taxon>Bacteria</taxon>
        <taxon>Pseudomonadati</taxon>
        <taxon>Campylobacterota</taxon>
        <taxon>Epsilonproteobacteria</taxon>
        <taxon>Campylobacterales</taxon>
        <taxon>Sulfurovaceae</taxon>
        <taxon>Sulfurovum</taxon>
        <taxon>environmental samples</taxon>
    </lineage>
</organism>
<feature type="compositionally biased region" description="Basic and acidic residues" evidence="3">
    <location>
        <begin position="422"/>
        <end position="438"/>
    </location>
</feature>
<dbReference type="GO" id="GO:0005524">
    <property type="term" value="F:ATP binding"/>
    <property type="evidence" value="ECO:0007669"/>
    <property type="project" value="UniProtKB-KW"/>
</dbReference>
<dbReference type="PANTHER" id="PTHR13504:SF33">
    <property type="entry name" value="FIC FAMILY PROTEIN"/>
    <property type="match status" value="1"/>
</dbReference>
<dbReference type="InterPro" id="IPR036597">
    <property type="entry name" value="Fido-like_dom_sf"/>
</dbReference>
<dbReference type="AlphaFoldDB" id="A0A6S6SNN5"/>
<keyword evidence="2" id="KW-0547">Nucleotide-binding</keyword>
<dbReference type="Gene3D" id="1.10.10.10">
    <property type="entry name" value="Winged helix-like DNA-binding domain superfamily/Winged helix DNA-binding domain"/>
    <property type="match status" value="1"/>
</dbReference>
<sequence>MMQQPPLRWIWEHKKYGTFPYNMDELVTILNDIHVMKRMLDNILSIYAENVVDEVQIENVTEEIYDNSRIEGEHLERESIRNSMAKAINKNYAQSHGISTKHTDALVDLLMESRENNKPITLSRLHNWHRGVFIHTRTNYKRSQEDKIIFGRFRDKEVRVIEELFGRGGHRTRYLAPPPETLEEDVKRFLHYCNYTQEDPYIKAAIAHLWFVSIHPYDDGNGRISRAVSDHILAHETKEQYKTYSISSGIYMKHADYYGILSETTDLYRNRHFDFTPWIKWHLQITFAAIKKSLKESTFIIERGQFWEKHQVFNLNDRESKTINTMFDALSKGKIESFSTKEYMLEHGVSRSTTRRDINALVDANMLAKVECESERYPRYILKTDETSDLEMLSLTKAKGVKRETNCLISETRNTNPSSPSPHEENTPYTHESKPSQR</sequence>
<feature type="compositionally biased region" description="Polar residues" evidence="3">
    <location>
        <begin position="408"/>
        <end position="418"/>
    </location>
</feature>
<evidence type="ECO:0000256" key="1">
    <source>
        <dbReference type="PIRSR" id="PIRSR640198-1"/>
    </source>
</evidence>
<evidence type="ECO:0000256" key="2">
    <source>
        <dbReference type="PIRSR" id="PIRSR640198-2"/>
    </source>
</evidence>
<dbReference type="EMBL" id="CACVAS010000036">
    <property type="protein sequence ID" value="CAA6804904.1"/>
    <property type="molecule type" value="Genomic_DNA"/>
</dbReference>
<dbReference type="InterPro" id="IPR003812">
    <property type="entry name" value="Fido"/>
</dbReference>
<evidence type="ECO:0000313" key="5">
    <source>
        <dbReference type="EMBL" id="CAA6804904.1"/>
    </source>
</evidence>
<gene>
    <name evidence="5" type="ORF">HELGO_WM2934</name>
</gene>
<accession>A0A6S6SNN5</accession>
<evidence type="ECO:0000259" key="4">
    <source>
        <dbReference type="PROSITE" id="PS51459"/>
    </source>
</evidence>
<keyword evidence="2" id="KW-0067">ATP-binding</keyword>
<dbReference type="PANTHER" id="PTHR13504">
    <property type="entry name" value="FIDO DOMAIN-CONTAINING PROTEIN DDB_G0283145"/>
    <property type="match status" value="1"/>
</dbReference>
<dbReference type="Gene3D" id="1.10.3290.10">
    <property type="entry name" value="Fido-like domain"/>
    <property type="match status" value="1"/>
</dbReference>
<dbReference type="Pfam" id="PF02661">
    <property type="entry name" value="Fic"/>
    <property type="match status" value="1"/>
</dbReference>
<dbReference type="InterPro" id="IPR036388">
    <property type="entry name" value="WH-like_DNA-bd_sf"/>
</dbReference>
<protein>
    <submittedName>
        <fullName evidence="5">Fic family protein</fullName>
    </submittedName>
</protein>
<dbReference type="Pfam" id="PF13776">
    <property type="entry name" value="DUF4172"/>
    <property type="match status" value="1"/>
</dbReference>
<name>A0A6S6SNN5_9BACT</name>
<proteinExistence type="predicted"/>
<feature type="region of interest" description="Disordered" evidence="3">
    <location>
        <begin position="408"/>
        <end position="438"/>
    </location>
</feature>
<dbReference type="InterPro" id="IPR025230">
    <property type="entry name" value="DUF4172"/>
</dbReference>
<feature type="binding site" evidence="2">
    <location>
        <begin position="219"/>
        <end position="226"/>
    </location>
    <ligand>
        <name>ATP</name>
        <dbReference type="ChEBI" id="CHEBI:30616"/>
    </ligand>
</feature>
<feature type="active site" evidence="1">
    <location>
        <position position="215"/>
    </location>
</feature>
<evidence type="ECO:0000256" key="3">
    <source>
        <dbReference type="SAM" id="MobiDB-lite"/>
    </source>
</evidence>
<dbReference type="SUPFAM" id="SSF140931">
    <property type="entry name" value="Fic-like"/>
    <property type="match status" value="1"/>
</dbReference>
<reference evidence="5" key="1">
    <citation type="submission" date="2020-01" db="EMBL/GenBank/DDBJ databases">
        <authorList>
            <person name="Meier V. D."/>
            <person name="Meier V D."/>
        </authorList>
    </citation>
    <scope>NUCLEOTIDE SEQUENCE</scope>
    <source>
        <strain evidence="5">HLG_WM_MAG_01</strain>
    </source>
</reference>
<dbReference type="PROSITE" id="PS51459">
    <property type="entry name" value="FIDO"/>
    <property type="match status" value="1"/>
</dbReference>